<dbReference type="Pfam" id="PF01527">
    <property type="entry name" value="HTH_Tnp_1"/>
    <property type="match status" value="1"/>
</dbReference>
<evidence type="ECO:0000313" key="3">
    <source>
        <dbReference type="EMBL" id="ASD26921.1"/>
    </source>
</evidence>
<dbReference type="InterPro" id="IPR048020">
    <property type="entry name" value="Transpos_IS3"/>
</dbReference>
<dbReference type="InterPro" id="IPR009057">
    <property type="entry name" value="Homeodomain-like_sf"/>
</dbReference>
<dbReference type="GO" id="GO:0015074">
    <property type="term" value="P:DNA integration"/>
    <property type="evidence" value="ECO:0007669"/>
    <property type="project" value="InterPro"/>
</dbReference>
<gene>
    <name evidence="3" type="ORF">CD943_08485</name>
</gene>
<reference evidence="3 4" key="1">
    <citation type="submission" date="2017-06" db="EMBL/GenBank/DDBJ databases">
        <title>Biodegradation of gentamicin by bacterial consortia AMQD4 in synthetic medium and raw gentamicin sewage.</title>
        <authorList>
            <person name="Chang H."/>
            <person name="Feng Y."/>
            <person name="Li Z."/>
            <person name="Xue J."/>
            <person name="Cheng D."/>
        </authorList>
    </citation>
    <scope>NUCLEOTIDE SEQUENCE [LARGE SCALE GENOMIC DNA]</scope>
    <source>
        <strain evidence="3 4">BZC3</strain>
    </source>
</reference>
<dbReference type="GO" id="GO:0004803">
    <property type="term" value="F:transposase activity"/>
    <property type="evidence" value="ECO:0007669"/>
    <property type="project" value="InterPro"/>
</dbReference>
<dbReference type="RefSeq" id="WP_088410742.1">
    <property type="nucleotide sequence ID" value="NZ_CP021995.1"/>
</dbReference>
<dbReference type="InterPro" id="IPR002514">
    <property type="entry name" value="Transposase_8"/>
</dbReference>
<feature type="compositionally biased region" description="Polar residues" evidence="1">
    <location>
        <begin position="380"/>
        <end position="396"/>
    </location>
</feature>
<dbReference type="InterPro" id="IPR025948">
    <property type="entry name" value="HTH-like_dom"/>
</dbReference>
<sequence length="396" mass="45042">MKRSRFTEEQIIGILREQEAGVPVADLCRKHGLSSPTFYKWKAKYGGMDVSEARRLKALEDENAKLKRMLADSMLDNVALKDLLGKKVVTPAAHREAAAHLQSAYEMSERRACRVLGVDRTSVRYQATRPDDGTLRDRLKALAQERRRFGYRRLHVMLRREGHAVNKKRVQRIYREEKLTVRRRGGRKRAMGTRRPLEIPLVANQRWSLDFVSDQMTDGRRFRILTVIDNCTRECLGLVADTSLSGRRVARELDAIILRRGRPETIISDNGTEYTSNAILAWADGTGVGWHYIAPGKPQQNGFNESFNGRLRDELLNETLFRSLPHARAVLETWRRDYNETRPHSKLGWLTPQAYADALNGQIGRSAALVEGCADRPLANPTNPSSDQQRTLVMAG</sequence>
<dbReference type="InterPro" id="IPR036397">
    <property type="entry name" value="RNaseH_sf"/>
</dbReference>
<dbReference type="GO" id="GO:0003677">
    <property type="term" value="F:DNA binding"/>
    <property type="evidence" value="ECO:0007669"/>
    <property type="project" value="InterPro"/>
</dbReference>
<dbReference type="EMBL" id="CP021995">
    <property type="protein sequence ID" value="ASD26921.1"/>
    <property type="molecule type" value="Genomic_DNA"/>
</dbReference>
<dbReference type="PANTHER" id="PTHR47515:SF1">
    <property type="entry name" value="BLR2054 PROTEIN"/>
    <property type="match status" value="1"/>
</dbReference>
<evidence type="ECO:0000259" key="2">
    <source>
        <dbReference type="PROSITE" id="PS50994"/>
    </source>
</evidence>
<evidence type="ECO:0000256" key="1">
    <source>
        <dbReference type="SAM" id="MobiDB-lite"/>
    </source>
</evidence>
<accession>A0A1Z3LXK1</accession>
<dbReference type="Gene3D" id="3.30.420.10">
    <property type="entry name" value="Ribonuclease H-like superfamily/Ribonuclease H"/>
    <property type="match status" value="1"/>
</dbReference>
<dbReference type="InterPro" id="IPR012337">
    <property type="entry name" value="RNaseH-like_sf"/>
</dbReference>
<feature type="domain" description="Integrase catalytic" evidence="2">
    <location>
        <begin position="196"/>
        <end position="360"/>
    </location>
</feature>
<name>A0A1Z3LXK1_BREDI</name>
<dbReference type="Pfam" id="PF13276">
    <property type="entry name" value="HTH_21"/>
    <property type="match status" value="1"/>
</dbReference>
<dbReference type="Proteomes" id="UP000197024">
    <property type="component" value="Chromosome"/>
</dbReference>
<dbReference type="AlphaFoldDB" id="A0A1Z3LXK1"/>
<evidence type="ECO:0000313" key="4">
    <source>
        <dbReference type="Proteomes" id="UP000197024"/>
    </source>
</evidence>
<dbReference type="NCBIfam" id="NF033516">
    <property type="entry name" value="transpos_IS3"/>
    <property type="match status" value="1"/>
</dbReference>
<dbReference type="SUPFAM" id="SSF53098">
    <property type="entry name" value="Ribonuclease H-like"/>
    <property type="match status" value="1"/>
</dbReference>
<dbReference type="PANTHER" id="PTHR47515">
    <property type="entry name" value="LOW CALCIUM RESPONSE LOCUS PROTEIN T"/>
    <property type="match status" value="1"/>
</dbReference>
<feature type="region of interest" description="Disordered" evidence="1">
    <location>
        <begin position="375"/>
        <end position="396"/>
    </location>
</feature>
<dbReference type="Pfam" id="PF13683">
    <property type="entry name" value="rve_3"/>
    <property type="match status" value="1"/>
</dbReference>
<reference evidence="3 4" key="2">
    <citation type="submission" date="2017-06" db="EMBL/GenBank/DDBJ databases">
        <authorList>
            <person name="Kim H.J."/>
            <person name="Triplett B.A."/>
        </authorList>
    </citation>
    <scope>NUCLEOTIDE SEQUENCE [LARGE SCALE GENOMIC DNA]</scope>
    <source>
        <strain evidence="3 4">BZC3</strain>
    </source>
</reference>
<proteinExistence type="predicted"/>
<protein>
    <submittedName>
        <fullName evidence="3">IS3 family transposase</fullName>
    </submittedName>
</protein>
<dbReference type="PROSITE" id="PS50994">
    <property type="entry name" value="INTEGRASE"/>
    <property type="match status" value="1"/>
</dbReference>
<organism evidence="3 4">
    <name type="scientific">Brevundimonas diminuta</name>
    <name type="common">Pseudomonas diminuta</name>
    <dbReference type="NCBI Taxonomy" id="293"/>
    <lineage>
        <taxon>Bacteria</taxon>
        <taxon>Pseudomonadati</taxon>
        <taxon>Pseudomonadota</taxon>
        <taxon>Alphaproteobacteria</taxon>
        <taxon>Caulobacterales</taxon>
        <taxon>Caulobacteraceae</taxon>
        <taxon>Brevundimonas</taxon>
    </lineage>
</organism>
<dbReference type="InterPro" id="IPR001584">
    <property type="entry name" value="Integrase_cat-core"/>
</dbReference>
<dbReference type="GO" id="GO:0006313">
    <property type="term" value="P:DNA transposition"/>
    <property type="evidence" value="ECO:0007669"/>
    <property type="project" value="InterPro"/>
</dbReference>
<dbReference type="SUPFAM" id="SSF46689">
    <property type="entry name" value="Homeodomain-like"/>
    <property type="match status" value="1"/>
</dbReference>